<dbReference type="Proteomes" id="UP001378592">
    <property type="component" value="Unassembled WGS sequence"/>
</dbReference>
<evidence type="ECO:0000256" key="2">
    <source>
        <dbReference type="ARBA" id="ARBA00023283"/>
    </source>
</evidence>
<comment type="caution">
    <text evidence="5">The sequence shown here is derived from an EMBL/GenBank/DDBJ whole genome shotgun (WGS) entry which is preliminary data.</text>
</comment>
<gene>
    <name evidence="5" type="ORF">R5R35_008925</name>
</gene>
<protein>
    <recommendedName>
        <fullName evidence="7">Cuticular protein</fullName>
    </recommendedName>
</protein>
<evidence type="ECO:0000313" key="6">
    <source>
        <dbReference type="Proteomes" id="UP001378592"/>
    </source>
</evidence>
<proteinExistence type="predicted"/>
<evidence type="ECO:0008006" key="7">
    <source>
        <dbReference type="Google" id="ProtNLM"/>
    </source>
</evidence>
<dbReference type="PANTHER" id="PTHR10380:SF173">
    <property type="entry name" value="CUTICULAR PROTEIN 47EF, ISOFORM C-RELATED"/>
    <property type="match status" value="1"/>
</dbReference>
<accession>A0AAN9VSQ2</accession>
<dbReference type="InterPro" id="IPR050468">
    <property type="entry name" value="Cuticle_Struct_Prot"/>
</dbReference>
<evidence type="ECO:0000313" key="5">
    <source>
        <dbReference type="EMBL" id="KAK7867380.1"/>
    </source>
</evidence>
<evidence type="ECO:0000256" key="1">
    <source>
        <dbReference type="ARBA" id="ARBA00022460"/>
    </source>
</evidence>
<dbReference type="PANTHER" id="PTHR10380">
    <property type="entry name" value="CUTICLE PROTEIN"/>
    <property type="match status" value="1"/>
</dbReference>
<keyword evidence="6" id="KW-1185">Reference proteome</keyword>
<dbReference type="InterPro" id="IPR000618">
    <property type="entry name" value="Insect_cuticle"/>
</dbReference>
<reference evidence="5 6" key="1">
    <citation type="submission" date="2024-03" db="EMBL/GenBank/DDBJ databases">
        <title>The genome assembly and annotation of the cricket Gryllus longicercus Weissman &amp; Gray.</title>
        <authorList>
            <person name="Szrajer S."/>
            <person name="Gray D."/>
            <person name="Ylla G."/>
        </authorList>
    </citation>
    <scope>NUCLEOTIDE SEQUENCE [LARGE SCALE GENOMIC DNA]</scope>
    <source>
        <strain evidence="5">DAG 2021-001</strain>
        <tissue evidence="5">Whole body minus gut</tissue>
    </source>
</reference>
<dbReference type="GO" id="GO:0008010">
    <property type="term" value="F:structural constituent of chitin-based larval cuticle"/>
    <property type="evidence" value="ECO:0007669"/>
    <property type="project" value="TreeGrafter"/>
</dbReference>
<name>A0AAN9VSQ2_9ORTH</name>
<feature type="signal peptide" evidence="4">
    <location>
        <begin position="1"/>
        <end position="20"/>
    </location>
</feature>
<keyword evidence="1 3" id="KW-0193">Cuticle</keyword>
<keyword evidence="2" id="KW-0873">Pyrrolidone carboxylic acid</keyword>
<dbReference type="GO" id="GO:0062129">
    <property type="term" value="C:chitin-based extracellular matrix"/>
    <property type="evidence" value="ECO:0007669"/>
    <property type="project" value="TreeGrafter"/>
</dbReference>
<dbReference type="PROSITE" id="PS51155">
    <property type="entry name" value="CHIT_BIND_RR_2"/>
    <property type="match status" value="1"/>
</dbReference>
<dbReference type="AlphaFoldDB" id="A0AAN9VSQ2"/>
<organism evidence="5 6">
    <name type="scientific">Gryllus longicercus</name>
    <dbReference type="NCBI Taxonomy" id="2509291"/>
    <lineage>
        <taxon>Eukaryota</taxon>
        <taxon>Metazoa</taxon>
        <taxon>Ecdysozoa</taxon>
        <taxon>Arthropoda</taxon>
        <taxon>Hexapoda</taxon>
        <taxon>Insecta</taxon>
        <taxon>Pterygota</taxon>
        <taxon>Neoptera</taxon>
        <taxon>Polyneoptera</taxon>
        <taxon>Orthoptera</taxon>
        <taxon>Ensifera</taxon>
        <taxon>Gryllidea</taxon>
        <taxon>Grylloidea</taxon>
        <taxon>Gryllidae</taxon>
        <taxon>Gryllinae</taxon>
        <taxon>Gryllus</taxon>
    </lineage>
</organism>
<dbReference type="Pfam" id="PF00379">
    <property type="entry name" value="Chitin_bind_4"/>
    <property type="match status" value="1"/>
</dbReference>
<evidence type="ECO:0000256" key="4">
    <source>
        <dbReference type="SAM" id="SignalP"/>
    </source>
</evidence>
<sequence>MTRAVALLLAAAALMAPAAAAPRPQGAQPTPIPILRSVADTNHDGNYVYSYETGNSIAAQEESKVLDAGTANERRRVEGRYSYVDNEGNPFEVVYVVEPETGFVAQGAHLPREPEFPEWLRQALARNAAEEAKLSPQQLAEVETGRYVIR</sequence>
<dbReference type="PRINTS" id="PR00947">
    <property type="entry name" value="CUTICLE"/>
</dbReference>
<keyword evidence="4" id="KW-0732">Signal</keyword>
<dbReference type="EMBL" id="JAZDUA010000121">
    <property type="protein sequence ID" value="KAK7867380.1"/>
    <property type="molecule type" value="Genomic_DNA"/>
</dbReference>
<evidence type="ECO:0000256" key="3">
    <source>
        <dbReference type="PROSITE-ProRule" id="PRU00497"/>
    </source>
</evidence>
<feature type="chain" id="PRO_5042925639" description="Cuticular protein" evidence="4">
    <location>
        <begin position="21"/>
        <end position="150"/>
    </location>
</feature>